<evidence type="ECO:0000256" key="1">
    <source>
        <dbReference type="ARBA" id="ARBA00007532"/>
    </source>
</evidence>
<evidence type="ECO:0000256" key="10">
    <source>
        <dbReference type="ARBA" id="ARBA00049187"/>
    </source>
</evidence>
<feature type="domain" description="Pyridine nucleotide-disulphide oxidoreductase dimerisation" evidence="15">
    <location>
        <begin position="345"/>
        <end position="454"/>
    </location>
</feature>
<evidence type="ECO:0000256" key="8">
    <source>
        <dbReference type="ARBA" id="ARBA00023157"/>
    </source>
</evidence>
<proteinExistence type="inferred from homology"/>
<feature type="disulfide bond" description="Redox-active" evidence="13">
    <location>
        <begin position="43"/>
        <end position="48"/>
    </location>
</feature>
<comment type="caution">
    <text evidence="17">The sequence shown here is derived from an EMBL/GenBank/DDBJ whole genome shotgun (WGS) entry which is preliminary data.</text>
</comment>
<sequence length="464" mass="48728">MKDITCTLLVIGAGPGGYVCAIRAGQLGIDTVIVDAGRPGGTCLTVGCIPSKALIHAAGEFDALKRMASGKSDLGIRAANATIDLGITTAWKDGIVARLSSGVSSLLHKARVKIIHGKARFRDGKTVEVETETGLQIIRAESVVIATGSEPVELAALPFGGPVLSSAQALSLTQLPNRLVVVGGGYIGLELGTAFAKLGSQVTVVEAMAQVLPAYDRELVQPVMRRVSERGIKVMTTSKAIGLSPRGDALVVEERGERQELPADRILVTVGRQPQVTGFGLEDLDLDRAGPFLQIDDRCRTSMRGVYAIGDVTGEPMLAHRAMAQGEMVAEIVAGRNRGWDSRCIPSICFTDPEIISAGLSPDDARSQGIEVKVGHFPFAANGRAMTMDDEDGFVRVVARADSHLVLGLQAVGAGVSELTAAFALAIEMGARLEDIAGTIHAHPTRSEAVHEAALRAMGQALHL</sequence>
<evidence type="ECO:0000256" key="7">
    <source>
        <dbReference type="ARBA" id="ARBA00023027"/>
    </source>
</evidence>
<keyword evidence="9 14" id="KW-0676">Redox-active center</keyword>
<dbReference type="NCBIfam" id="TIGR01350">
    <property type="entry name" value="lipoamide_DH"/>
    <property type="match status" value="1"/>
</dbReference>
<feature type="binding site" evidence="12">
    <location>
        <begin position="147"/>
        <end position="149"/>
    </location>
    <ligand>
        <name>FAD</name>
        <dbReference type="ChEBI" id="CHEBI:57692"/>
    </ligand>
</feature>
<keyword evidence="8" id="KW-1015">Disulfide bond</keyword>
<dbReference type="PRINTS" id="PR00368">
    <property type="entry name" value="FADPNR"/>
</dbReference>
<comment type="miscellaneous">
    <text evidence="14">The active site is a redox-active disulfide bond.</text>
</comment>
<reference evidence="17 18" key="1">
    <citation type="submission" date="2014-06" db="EMBL/GenBank/DDBJ databases">
        <title>Rhizobium pelagicum/R2-400B4.</title>
        <authorList>
            <person name="Kimes N.E."/>
            <person name="Lopez-Perez M."/>
        </authorList>
    </citation>
    <scope>NUCLEOTIDE SEQUENCE [LARGE SCALE GENOMIC DNA]</scope>
    <source>
        <strain evidence="17 18">R2-400B4</strain>
    </source>
</reference>
<gene>
    <name evidence="17" type="ORF">GV68_20065</name>
</gene>
<comment type="catalytic activity">
    <reaction evidence="10 14">
        <text>N(6)-[(R)-dihydrolipoyl]-L-lysyl-[protein] + NAD(+) = N(6)-[(R)-lipoyl]-L-lysyl-[protein] + NADH + H(+)</text>
        <dbReference type="Rhea" id="RHEA:15045"/>
        <dbReference type="Rhea" id="RHEA-COMP:10474"/>
        <dbReference type="Rhea" id="RHEA-COMP:10475"/>
        <dbReference type="ChEBI" id="CHEBI:15378"/>
        <dbReference type="ChEBI" id="CHEBI:57540"/>
        <dbReference type="ChEBI" id="CHEBI:57945"/>
        <dbReference type="ChEBI" id="CHEBI:83099"/>
        <dbReference type="ChEBI" id="CHEBI:83100"/>
        <dbReference type="EC" id="1.8.1.4"/>
    </reaction>
</comment>
<organism evidence="17 18">
    <name type="scientific">Pseudorhizobium pelagicum</name>
    <dbReference type="NCBI Taxonomy" id="1509405"/>
    <lineage>
        <taxon>Bacteria</taxon>
        <taxon>Pseudomonadati</taxon>
        <taxon>Pseudomonadota</taxon>
        <taxon>Alphaproteobacteria</taxon>
        <taxon>Hyphomicrobiales</taxon>
        <taxon>Rhizobiaceae</taxon>
        <taxon>Rhizobium/Agrobacterium group</taxon>
        <taxon>Pseudorhizobium</taxon>
    </lineage>
</organism>
<evidence type="ECO:0000256" key="2">
    <source>
        <dbReference type="ARBA" id="ARBA00012608"/>
    </source>
</evidence>
<evidence type="ECO:0000259" key="16">
    <source>
        <dbReference type="Pfam" id="PF07992"/>
    </source>
</evidence>
<evidence type="ECO:0000259" key="15">
    <source>
        <dbReference type="Pfam" id="PF02852"/>
    </source>
</evidence>
<protein>
    <recommendedName>
        <fullName evidence="3 14">Dihydrolipoyl dehydrogenase</fullName>
        <ecNumber evidence="2 14">1.8.1.4</ecNumber>
    </recommendedName>
</protein>
<feature type="binding site" evidence="12">
    <location>
        <position position="311"/>
    </location>
    <ligand>
        <name>FAD</name>
        <dbReference type="ChEBI" id="CHEBI:57692"/>
    </ligand>
</feature>
<evidence type="ECO:0000313" key="18">
    <source>
        <dbReference type="Proteomes" id="UP000052167"/>
    </source>
</evidence>
<dbReference type="EMBL" id="JOKJ01000044">
    <property type="protein sequence ID" value="KEQ02762.1"/>
    <property type="molecule type" value="Genomic_DNA"/>
</dbReference>
<keyword evidence="18" id="KW-1185">Reference proteome</keyword>
<keyword evidence="6 14" id="KW-0560">Oxidoreductase</keyword>
<feature type="binding site" evidence="12">
    <location>
        <position position="52"/>
    </location>
    <ligand>
        <name>FAD</name>
        <dbReference type="ChEBI" id="CHEBI:57692"/>
    </ligand>
</feature>
<dbReference type="PRINTS" id="PR00411">
    <property type="entry name" value="PNDRDTASEI"/>
</dbReference>
<dbReference type="InterPro" id="IPR023753">
    <property type="entry name" value="FAD/NAD-binding_dom"/>
</dbReference>
<dbReference type="InterPro" id="IPR006258">
    <property type="entry name" value="Lipoamide_DH"/>
</dbReference>
<dbReference type="Pfam" id="PF07992">
    <property type="entry name" value="Pyr_redox_2"/>
    <property type="match status" value="1"/>
</dbReference>
<evidence type="ECO:0000256" key="13">
    <source>
        <dbReference type="PIRSR" id="PIRSR000350-4"/>
    </source>
</evidence>
<dbReference type="PANTHER" id="PTHR22912">
    <property type="entry name" value="DISULFIDE OXIDOREDUCTASE"/>
    <property type="match status" value="1"/>
</dbReference>
<dbReference type="InterPro" id="IPR012999">
    <property type="entry name" value="Pyr_OxRdtase_I_AS"/>
</dbReference>
<dbReference type="OrthoDB" id="9781772at2"/>
<keyword evidence="7 12" id="KW-0520">NAD</keyword>
<feature type="binding site" evidence="12">
    <location>
        <position position="206"/>
    </location>
    <ligand>
        <name>NAD(+)</name>
        <dbReference type="ChEBI" id="CHEBI:57540"/>
    </ligand>
</feature>
<evidence type="ECO:0000256" key="4">
    <source>
        <dbReference type="ARBA" id="ARBA00022630"/>
    </source>
</evidence>
<keyword evidence="4 14" id="KW-0285">Flavoprotein</keyword>
<dbReference type="Proteomes" id="UP000052167">
    <property type="component" value="Unassembled WGS sequence"/>
</dbReference>
<feature type="binding site" evidence="12">
    <location>
        <position position="271"/>
    </location>
    <ligand>
        <name>NAD(+)</name>
        <dbReference type="ChEBI" id="CHEBI:57540"/>
    </ligand>
</feature>
<dbReference type="FunFam" id="3.30.390.30:FF:000001">
    <property type="entry name" value="Dihydrolipoyl dehydrogenase"/>
    <property type="match status" value="1"/>
</dbReference>
<dbReference type="PIRSF" id="PIRSF000350">
    <property type="entry name" value="Mercury_reductase_MerA"/>
    <property type="match status" value="1"/>
</dbReference>
<keyword evidence="12" id="KW-0547">Nucleotide-binding</keyword>
<evidence type="ECO:0000256" key="12">
    <source>
        <dbReference type="PIRSR" id="PIRSR000350-3"/>
    </source>
</evidence>
<dbReference type="AlphaFoldDB" id="A0A922NW65"/>
<evidence type="ECO:0000256" key="11">
    <source>
        <dbReference type="PIRSR" id="PIRSR000350-2"/>
    </source>
</evidence>
<evidence type="ECO:0000256" key="6">
    <source>
        <dbReference type="ARBA" id="ARBA00023002"/>
    </source>
</evidence>
<dbReference type="InterPro" id="IPR004099">
    <property type="entry name" value="Pyr_nucl-diS_OxRdtase_dimer"/>
</dbReference>
<dbReference type="GO" id="GO:0006103">
    <property type="term" value="P:2-oxoglutarate metabolic process"/>
    <property type="evidence" value="ECO:0007669"/>
    <property type="project" value="TreeGrafter"/>
</dbReference>
<dbReference type="PROSITE" id="PS00076">
    <property type="entry name" value="PYRIDINE_REDOX_1"/>
    <property type="match status" value="1"/>
</dbReference>
<dbReference type="InterPro" id="IPR001100">
    <property type="entry name" value="Pyr_nuc-diS_OxRdtase"/>
</dbReference>
<dbReference type="RefSeq" id="WP_037167228.1">
    <property type="nucleotide sequence ID" value="NZ_CAJXID010000012.1"/>
</dbReference>
<dbReference type="GO" id="GO:0050660">
    <property type="term" value="F:flavin adenine dinucleotide binding"/>
    <property type="evidence" value="ECO:0007669"/>
    <property type="project" value="InterPro"/>
</dbReference>
<dbReference type="InterPro" id="IPR050151">
    <property type="entry name" value="Class-I_Pyr_Nuc-Dis_Oxidored"/>
</dbReference>
<evidence type="ECO:0000256" key="3">
    <source>
        <dbReference type="ARBA" id="ARBA00016961"/>
    </source>
</evidence>
<comment type="similarity">
    <text evidence="1 14">Belongs to the class-I pyridine nucleotide-disulfide oxidoreductase family.</text>
</comment>
<dbReference type="GO" id="GO:0004148">
    <property type="term" value="F:dihydrolipoyl dehydrogenase (NADH) activity"/>
    <property type="evidence" value="ECO:0007669"/>
    <property type="project" value="UniProtKB-EC"/>
</dbReference>
<name>A0A922NW65_9HYPH</name>
<keyword evidence="5 12" id="KW-0274">FAD</keyword>
<dbReference type="InterPro" id="IPR016156">
    <property type="entry name" value="FAD/NAD-linked_Rdtase_dimer_sf"/>
</dbReference>
<dbReference type="SUPFAM" id="SSF55424">
    <property type="entry name" value="FAD/NAD-linked reductases, dimerisation (C-terminal) domain"/>
    <property type="match status" value="1"/>
</dbReference>
<dbReference type="Pfam" id="PF02852">
    <property type="entry name" value="Pyr_redox_dim"/>
    <property type="match status" value="1"/>
</dbReference>
<feature type="active site" description="Proton acceptor" evidence="11">
    <location>
        <position position="443"/>
    </location>
</feature>
<comment type="cofactor">
    <cofactor evidence="12 14">
        <name>FAD</name>
        <dbReference type="ChEBI" id="CHEBI:57692"/>
    </cofactor>
    <text evidence="12 14">Binds 1 FAD per subunit.</text>
</comment>
<accession>A0A922NW65</accession>
<evidence type="ECO:0000256" key="9">
    <source>
        <dbReference type="ARBA" id="ARBA00023284"/>
    </source>
</evidence>
<dbReference type="Gene3D" id="3.30.390.30">
    <property type="match status" value="1"/>
</dbReference>
<feature type="domain" description="FAD/NAD(P)-binding" evidence="16">
    <location>
        <begin position="8"/>
        <end position="326"/>
    </location>
</feature>
<dbReference type="PANTHER" id="PTHR22912:SF160">
    <property type="entry name" value="DIHYDROLIPOYL DEHYDROGENASE"/>
    <property type="match status" value="1"/>
</dbReference>
<dbReference type="Gene3D" id="3.50.50.60">
    <property type="entry name" value="FAD/NAD(P)-binding domain"/>
    <property type="match status" value="2"/>
</dbReference>
<dbReference type="EC" id="1.8.1.4" evidence="2 14"/>
<dbReference type="InterPro" id="IPR036188">
    <property type="entry name" value="FAD/NAD-bd_sf"/>
</dbReference>
<feature type="binding site" evidence="12">
    <location>
        <begin position="317"/>
        <end position="320"/>
    </location>
    <ligand>
        <name>FAD</name>
        <dbReference type="ChEBI" id="CHEBI:57692"/>
    </ligand>
</feature>
<evidence type="ECO:0000313" key="17">
    <source>
        <dbReference type="EMBL" id="KEQ02762.1"/>
    </source>
</evidence>
<evidence type="ECO:0000256" key="5">
    <source>
        <dbReference type="ARBA" id="ARBA00022827"/>
    </source>
</evidence>
<feature type="binding site" evidence="12">
    <location>
        <begin position="183"/>
        <end position="190"/>
    </location>
    <ligand>
        <name>NAD(+)</name>
        <dbReference type="ChEBI" id="CHEBI:57540"/>
    </ligand>
</feature>
<dbReference type="SUPFAM" id="SSF51905">
    <property type="entry name" value="FAD/NAD(P)-binding domain"/>
    <property type="match status" value="1"/>
</dbReference>
<evidence type="ECO:0000256" key="14">
    <source>
        <dbReference type="RuleBase" id="RU003692"/>
    </source>
</evidence>